<dbReference type="OrthoDB" id="10545179at2759"/>
<dbReference type="EMBL" id="SMMG02000006">
    <property type="protein sequence ID" value="KAA3471064.1"/>
    <property type="molecule type" value="Genomic_DNA"/>
</dbReference>
<keyword evidence="2" id="KW-1185">Reference proteome</keyword>
<proteinExistence type="predicted"/>
<sequence length="123" mass="14484">MGPHLNTDAISQIWSYTGSHVSMSMPYARYGLIRDHVSMSMPCPRHGLTRVLLSVSMPCPRHERAEFCLENKIRVFDELSCTPEECIECVVSLLRDNAYHWWKTLIYVVPREWVTWEFFQSKF</sequence>
<gene>
    <name evidence="1" type="ORF">EPI10_016719</name>
</gene>
<accession>A0A5B6VPU2</accession>
<name>A0A5B6VPU2_9ROSI</name>
<protein>
    <submittedName>
        <fullName evidence="1">Maturase K</fullName>
    </submittedName>
</protein>
<dbReference type="Proteomes" id="UP000325315">
    <property type="component" value="Unassembled WGS sequence"/>
</dbReference>
<comment type="caution">
    <text evidence="1">The sequence shown here is derived from an EMBL/GenBank/DDBJ whole genome shotgun (WGS) entry which is preliminary data.</text>
</comment>
<evidence type="ECO:0000313" key="2">
    <source>
        <dbReference type="Proteomes" id="UP000325315"/>
    </source>
</evidence>
<organism evidence="1 2">
    <name type="scientific">Gossypium australe</name>
    <dbReference type="NCBI Taxonomy" id="47621"/>
    <lineage>
        <taxon>Eukaryota</taxon>
        <taxon>Viridiplantae</taxon>
        <taxon>Streptophyta</taxon>
        <taxon>Embryophyta</taxon>
        <taxon>Tracheophyta</taxon>
        <taxon>Spermatophyta</taxon>
        <taxon>Magnoliopsida</taxon>
        <taxon>eudicotyledons</taxon>
        <taxon>Gunneridae</taxon>
        <taxon>Pentapetalae</taxon>
        <taxon>rosids</taxon>
        <taxon>malvids</taxon>
        <taxon>Malvales</taxon>
        <taxon>Malvaceae</taxon>
        <taxon>Malvoideae</taxon>
        <taxon>Gossypium</taxon>
    </lineage>
</organism>
<evidence type="ECO:0000313" key="1">
    <source>
        <dbReference type="EMBL" id="KAA3471064.1"/>
    </source>
</evidence>
<reference evidence="1" key="1">
    <citation type="submission" date="2019-08" db="EMBL/GenBank/DDBJ databases">
        <authorList>
            <person name="Liu F."/>
        </authorList>
    </citation>
    <scope>NUCLEOTIDE SEQUENCE [LARGE SCALE GENOMIC DNA]</scope>
    <source>
        <strain evidence="1">PA1801</strain>
        <tissue evidence="1">Leaf</tissue>
    </source>
</reference>
<dbReference type="AlphaFoldDB" id="A0A5B6VPU2"/>